<dbReference type="PATRIC" id="fig|1302648.3.peg.634"/>
<evidence type="ECO:0000313" key="2">
    <source>
        <dbReference type="Proteomes" id="UP000029381"/>
    </source>
</evidence>
<dbReference type="EMBL" id="JPVT01000058">
    <property type="protein sequence ID" value="KFN92191.1"/>
    <property type="molecule type" value="Genomic_DNA"/>
</dbReference>
<dbReference type="AlphaFoldDB" id="A0A091C2V0"/>
<accession>A0A091C2V0</accession>
<sequence length="173" mass="20061">MNIKNTVTPNSLVTNDENHVTSSSVLHIDFSYYRDWLKSTRIKSKFTNCYSDNKHINNTMRDIFSKIFPHAQENINKIMANNEAHCHIISDRDKRNLCTQVIEEIHNKTISEEVELWQLGATGEIRVIGSIIPHGTIYIFYPLFVDCHHLIYPSNNGSNNHKDVKNSKKTIYN</sequence>
<name>A0A091C2V0_9ENTE</name>
<comment type="caution">
    <text evidence="1">The sequence shown here is derived from an EMBL/GenBank/DDBJ whole genome shotgun (WGS) entry which is preliminary data.</text>
</comment>
<gene>
    <name evidence="1" type="ORF">TMU3MR103_0652</name>
</gene>
<reference evidence="1 2" key="1">
    <citation type="submission" date="2014-08" db="EMBL/GenBank/DDBJ databases">
        <title>Genome sequence of Tetragenococcus muriaticus.</title>
        <authorList>
            <person name="Chuea-nongthon C."/>
            <person name="Rodtong S."/>
            <person name="Yongsawatdigul J."/>
            <person name="Steele J.L."/>
            <person name="Liu X.-y."/>
            <person name="Speers J."/>
            <person name="Glasner J.D."/>
            <person name="Neeno-Eckwall E.C."/>
        </authorList>
    </citation>
    <scope>NUCLEOTIDE SEQUENCE [LARGE SCALE GENOMIC DNA]</scope>
    <source>
        <strain evidence="1 2">3MR10-3</strain>
    </source>
</reference>
<protein>
    <submittedName>
        <fullName evidence="1">Uncharacterized protein</fullName>
    </submittedName>
</protein>
<keyword evidence="2" id="KW-1185">Reference proteome</keyword>
<evidence type="ECO:0000313" key="1">
    <source>
        <dbReference type="EMBL" id="KFN92191.1"/>
    </source>
</evidence>
<proteinExistence type="predicted"/>
<organism evidence="1 2">
    <name type="scientific">Tetragenococcus muriaticus 3MR10-3</name>
    <dbReference type="NCBI Taxonomy" id="1302648"/>
    <lineage>
        <taxon>Bacteria</taxon>
        <taxon>Bacillati</taxon>
        <taxon>Bacillota</taxon>
        <taxon>Bacilli</taxon>
        <taxon>Lactobacillales</taxon>
        <taxon>Enterococcaceae</taxon>
        <taxon>Tetragenococcus</taxon>
    </lineage>
</organism>
<dbReference type="Proteomes" id="UP000029381">
    <property type="component" value="Unassembled WGS sequence"/>
</dbReference>